<evidence type="ECO:0000256" key="1">
    <source>
        <dbReference type="SAM" id="MobiDB-lite"/>
    </source>
</evidence>
<proteinExistence type="predicted"/>
<feature type="region of interest" description="Disordered" evidence="1">
    <location>
        <begin position="1"/>
        <end position="158"/>
    </location>
</feature>
<accession>A0A9P9J8B4</accession>
<name>A0A9P9J8B4_9HYPO</name>
<feature type="region of interest" description="Disordered" evidence="1">
    <location>
        <begin position="177"/>
        <end position="465"/>
    </location>
</feature>
<evidence type="ECO:0000313" key="3">
    <source>
        <dbReference type="Proteomes" id="UP000738349"/>
    </source>
</evidence>
<organism evidence="2 3">
    <name type="scientific">Dactylonectria macrodidyma</name>
    <dbReference type="NCBI Taxonomy" id="307937"/>
    <lineage>
        <taxon>Eukaryota</taxon>
        <taxon>Fungi</taxon>
        <taxon>Dikarya</taxon>
        <taxon>Ascomycota</taxon>
        <taxon>Pezizomycotina</taxon>
        <taxon>Sordariomycetes</taxon>
        <taxon>Hypocreomycetidae</taxon>
        <taxon>Hypocreales</taxon>
        <taxon>Nectriaceae</taxon>
        <taxon>Dactylonectria</taxon>
    </lineage>
</organism>
<protein>
    <submittedName>
        <fullName evidence="2">Uncharacterized protein</fullName>
    </submittedName>
</protein>
<feature type="compositionally biased region" description="Low complexity" evidence="1">
    <location>
        <begin position="188"/>
        <end position="212"/>
    </location>
</feature>
<dbReference type="Proteomes" id="UP000738349">
    <property type="component" value="Unassembled WGS sequence"/>
</dbReference>
<reference evidence="2" key="1">
    <citation type="journal article" date="2021" name="Nat. Commun.">
        <title>Genetic determinants of endophytism in the Arabidopsis root mycobiome.</title>
        <authorList>
            <person name="Mesny F."/>
            <person name="Miyauchi S."/>
            <person name="Thiergart T."/>
            <person name="Pickel B."/>
            <person name="Atanasova L."/>
            <person name="Karlsson M."/>
            <person name="Huettel B."/>
            <person name="Barry K.W."/>
            <person name="Haridas S."/>
            <person name="Chen C."/>
            <person name="Bauer D."/>
            <person name="Andreopoulos W."/>
            <person name="Pangilinan J."/>
            <person name="LaButti K."/>
            <person name="Riley R."/>
            <person name="Lipzen A."/>
            <person name="Clum A."/>
            <person name="Drula E."/>
            <person name="Henrissat B."/>
            <person name="Kohler A."/>
            <person name="Grigoriev I.V."/>
            <person name="Martin F.M."/>
            <person name="Hacquard S."/>
        </authorList>
    </citation>
    <scope>NUCLEOTIDE SEQUENCE</scope>
    <source>
        <strain evidence="2">MPI-CAGE-AT-0147</strain>
    </source>
</reference>
<dbReference type="EMBL" id="JAGMUV010000006">
    <property type="protein sequence ID" value="KAH7153236.1"/>
    <property type="molecule type" value="Genomic_DNA"/>
</dbReference>
<dbReference type="OrthoDB" id="5226996at2759"/>
<sequence>MGPPRSRRAVSVNPSRFQEGSMNDRTSNAPPVHFLDREQREALERPAGRPRPVSDDWADKQVKKGRLLGQVWDGVRGRLGLKKDADEEKGSRKRDRSRKGDRDEHRRERSRVRDRSRARDRSRPRERESEDRPKEKEDKVKDEKLKEEAQKGDMPTREEILANYHSLVASGFFTSHAIQSTRQPPPGAASGATAGATQTGTSSARFPLRSATPQPPPPPRAPTPAVRPRSSSSKPQPAPKQRTSHEQSNAATYDELVASGFFSPPTPLFSRGPSPSPAAPAPIVYPTRSSRDFLQPPPPRWASRAGSPNPSRSPSPMPSPASSRGMKRAADIASDVEDDDDHENDPPTPKKRLRKSASRDIAAPKLRNVASRRALAPRRSVSGPHSSSREYNKLARRVLGRLPGANAKSSEPDRQSRPAARRCASGESKPLQESYLPRVLRSRKSANEGLKVAPNANRGIPKVPNIPEKFVTCEDRENGAPYLALHL</sequence>
<feature type="compositionally biased region" description="Basic and acidic residues" evidence="1">
    <location>
        <begin position="98"/>
        <end position="158"/>
    </location>
</feature>
<dbReference type="AlphaFoldDB" id="A0A9P9J8B4"/>
<feature type="compositionally biased region" description="Pro residues" evidence="1">
    <location>
        <begin position="213"/>
        <end position="222"/>
    </location>
</feature>
<keyword evidence="3" id="KW-1185">Reference proteome</keyword>
<gene>
    <name evidence="2" type="ORF">EDB81DRAFT_450744</name>
</gene>
<comment type="caution">
    <text evidence="2">The sequence shown here is derived from an EMBL/GenBank/DDBJ whole genome shotgun (WGS) entry which is preliminary data.</text>
</comment>
<feature type="compositionally biased region" description="Basic and acidic residues" evidence="1">
    <location>
        <begin position="81"/>
        <end position="90"/>
    </location>
</feature>
<feature type="compositionally biased region" description="Polar residues" evidence="1">
    <location>
        <begin position="12"/>
        <end position="29"/>
    </location>
</feature>
<feature type="compositionally biased region" description="Acidic residues" evidence="1">
    <location>
        <begin position="334"/>
        <end position="343"/>
    </location>
</feature>
<feature type="compositionally biased region" description="Basic and acidic residues" evidence="1">
    <location>
        <begin position="34"/>
        <end position="62"/>
    </location>
</feature>
<evidence type="ECO:0000313" key="2">
    <source>
        <dbReference type="EMBL" id="KAH7153236.1"/>
    </source>
</evidence>
<feature type="compositionally biased region" description="Low complexity" evidence="1">
    <location>
        <begin position="223"/>
        <end position="241"/>
    </location>
</feature>